<evidence type="ECO:0000313" key="3">
    <source>
        <dbReference type="Proteomes" id="UP001207918"/>
    </source>
</evidence>
<dbReference type="RefSeq" id="WP_265767095.1">
    <property type="nucleotide sequence ID" value="NZ_JAGGJA010000011.1"/>
</dbReference>
<dbReference type="SUPFAM" id="SSF81665">
    <property type="entry name" value="Calcium ATPase, transmembrane domain M"/>
    <property type="match status" value="1"/>
</dbReference>
<accession>A0ABT3PR24</accession>
<organism evidence="2 3">
    <name type="scientific">Fodinibius salsisoli</name>
    <dbReference type="NCBI Taxonomy" id="2820877"/>
    <lineage>
        <taxon>Bacteria</taxon>
        <taxon>Pseudomonadati</taxon>
        <taxon>Balneolota</taxon>
        <taxon>Balneolia</taxon>
        <taxon>Balneolales</taxon>
        <taxon>Balneolaceae</taxon>
        <taxon>Fodinibius</taxon>
    </lineage>
</organism>
<evidence type="ECO:0000313" key="2">
    <source>
        <dbReference type="EMBL" id="MCW9708308.1"/>
    </source>
</evidence>
<feature type="transmembrane region" description="Helical" evidence="1">
    <location>
        <begin position="48"/>
        <end position="68"/>
    </location>
</feature>
<feature type="transmembrane region" description="Helical" evidence="1">
    <location>
        <begin position="305"/>
        <end position="331"/>
    </location>
</feature>
<dbReference type="Proteomes" id="UP001207918">
    <property type="component" value="Unassembled WGS sequence"/>
</dbReference>
<comment type="caution">
    <text evidence="2">The sequence shown here is derived from an EMBL/GenBank/DDBJ whole genome shotgun (WGS) entry which is preliminary data.</text>
</comment>
<sequence length="688" mass="79264">MQIFVDFPYWIEALFAAVRVTLCFILLFGFIAPLFLSHIRELPIIEKLIYSWIGLGGVIIFAVFVLSVLHLYDFIGMMLTLTLIPVIINYLRSDESNVLQYLKQWELRTIVSHLQVIEEEGRAIWNWLKTKFTIKKEWDWKRTTRVSAIVGIAISGGIIRSIPALEHAAPFSRGWFIHLNRIKNIRLQDYFSGSPDPGGMHSLVSVFSMLTQVSPELILHILGALSSFFLCIIIYWSTKDMIKNRYPLAPIFGMAIYALAPMLLMPVSLDQQIEASSLDLALCFAFPTMTIFVRNIRSAFKSPWFYVLSGFVATAMVNLFVAFVILLPLMLLGLASLPRRRYLQSLYRVTSYLLTMTVVVITPYLLACYVYDVRVPTFLLSQLYSIQAYSYYPFLVLPLDELSSVYMIIAGGLCIFYLISAMIDKKKFHDEVTFLITFLVLSLPYTSFVDISNIIWLDIDQLNAFYAVMIAMFAGILVAAVLEMVDMVFNVSKQGLLICSWILLFSTMGYLIFMQKGVKISRSNPNTVPDGFLKAYYQIINTRLPYSYATVGPKIQRILAKNRDYFMEYEFFLNEYSAIDSLYRQQLQLPEIERTIEEVPPASIFVLTEKPPYNSIQQGILYDSPSVMRDVEEWLAKYKQLPGRQVEVFYSDSTTTVYEIINRQNESNIEDVLYNIYPSEDRKNLFYE</sequence>
<feature type="transmembrane region" description="Helical" evidence="1">
    <location>
        <begin position="494"/>
        <end position="513"/>
    </location>
</feature>
<feature type="transmembrane region" description="Helical" evidence="1">
    <location>
        <begin position="275"/>
        <end position="293"/>
    </location>
</feature>
<feature type="transmembrane region" description="Helical" evidence="1">
    <location>
        <begin position="13"/>
        <end position="36"/>
    </location>
</feature>
<keyword evidence="1" id="KW-0472">Membrane</keyword>
<proteinExistence type="predicted"/>
<feature type="transmembrane region" description="Helical" evidence="1">
    <location>
        <begin position="217"/>
        <end position="236"/>
    </location>
</feature>
<feature type="transmembrane region" description="Helical" evidence="1">
    <location>
        <begin position="74"/>
        <end position="91"/>
    </location>
</feature>
<feature type="transmembrane region" description="Helical" evidence="1">
    <location>
        <begin position="351"/>
        <end position="371"/>
    </location>
</feature>
<name>A0ABT3PR24_9BACT</name>
<feature type="transmembrane region" description="Helical" evidence="1">
    <location>
        <begin position="405"/>
        <end position="423"/>
    </location>
</feature>
<dbReference type="EMBL" id="JAGGJA010000011">
    <property type="protein sequence ID" value="MCW9708308.1"/>
    <property type="molecule type" value="Genomic_DNA"/>
</dbReference>
<keyword evidence="1" id="KW-0812">Transmembrane</keyword>
<feature type="transmembrane region" description="Helical" evidence="1">
    <location>
        <begin position="146"/>
        <end position="165"/>
    </location>
</feature>
<keyword evidence="3" id="KW-1185">Reference proteome</keyword>
<protein>
    <submittedName>
        <fullName evidence="2">Uncharacterized protein</fullName>
    </submittedName>
</protein>
<gene>
    <name evidence="2" type="ORF">J6I44_15685</name>
</gene>
<keyword evidence="1" id="KW-1133">Transmembrane helix</keyword>
<feature type="transmembrane region" description="Helical" evidence="1">
    <location>
        <begin position="378"/>
        <end position="399"/>
    </location>
</feature>
<feature type="transmembrane region" description="Helical" evidence="1">
    <location>
        <begin position="463"/>
        <end position="482"/>
    </location>
</feature>
<dbReference type="InterPro" id="IPR023298">
    <property type="entry name" value="ATPase_P-typ_TM_dom_sf"/>
</dbReference>
<feature type="transmembrane region" description="Helical" evidence="1">
    <location>
        <begin position="248"/>
        <end position="269"/>
    </location>
</feature>
<reference evidence="2 3" key="1">
    <citation type="submission" date="2021-03" db="EMBL/GenBank/DDBJ databases">
        <title>Aliifodinibius sp. nov., a new bacterium isolated from saline soil.</title>
        <authorList>
            <person name="Galisteo C."/>
            <person name="De La Haba R."/>
            <person name="Sanchez-Porro C."/>
            <person name="Ventosa A."/>
        </authorList>
    </citation>
    <scope>NUCLEOTIDE SEQUENCE [LARGE SCALE GENOMIC DNA]</scope>
    <source>
        <strain evidence="2 3">1BSP15-2V2</strain>
    </source>
</reference>
<feature type="transmembrane region" description="Helical" evidence="1">
    <location>
        <begin position="435"/>
        <end position="457"/>
    </location>
</feature>
<evidence type="ECO:0000256" key="1">
    <source>
        <dbReference type="SAM" id="Phobius"/>
    </source>
</evidence>